<organism evidence="1">
    <name type="scientific">Anguilla anguilla</name>
    <name type="common">European freshwater eel</name>
    <name type="synonym">Muraena anguilla</name>
    <dbReference type="NCBI Taxonomy" id="7936"/>
    <lineage>
        <taxon>Eukaryota</taxon>
        <taxon>Metazoa</taxon>
        <taxon>Chordata</taxon>
        <taxon>Craniata</taxon>
        <taxon>Vertebrata</taxon>
        <taxon>Euteleostomi</taxon>
        <taxon>Actinopterygii</taxon>
        <taxon>Neopterygii</taxon>
        <taxon>Teleostei</taxon>
        <taxon>Anguilliformes</taxon>
        <taxon>Anguillidae</taxon>
        <taxon>Anguilla</taxon>
    </lineage>
</organism>
<name>A0A0E9R1U8_ANGAN</name>
<proteinExistence type="predicted"/>
<sequence>MSSSLDVQLLFYVDVITILVIDTARLHFSHVRC</sequence>
<reference evidence="1" key="2">
    <citation type="journal article" date="2015" name="Fish Shellfish Immunol.">
        <title>Early steps in the European eel (Anguilla anguilla)-Vibrio vulnificus interaction in the gills: Role of the RtxA13 toxin.</title>
        <authorList>
            <person name="Callol A."/>
            <person name="Pajuelo D."/>
            <person name="Ebbesson L."/>
            <person name="Teles M."/>
            <person name="MacKenzie S."/>
            <person name="Amaro C."/>
        </authorList>
    </citation>
    <scope>NUCLEOTIDE SEQUENCE</scope>
</reference>
<dbReference type="EMBL" id="GBXM01086294">
    <property type="protein sequence ID" value="JAH22283.1"/>
    <property type="molecule type" value="Transcribed_RNA"/>
</dbReference>
<protein>
    <submittedName>
        <fullName evidence="1">Uncharacterized protein</fullName>
    </submittedName>
</protein>
<reference evidence="1" key="1">
    <citation type="submission" date="2014-11" db="EMBL/GenBank/DDBJ databases">
        <authorList>
            <person name="Amaro Gonzalez C."/>
        </authorList>
    </citation>
    <scope>NUCLEOTIDE SEQUENCE</scope>
</reference>
<accession>A0A0E9R1U8</accession>
<evidence type="ECO:0000313" key="1">
    <source>
        <dbReference type="EMBL" id="JAH22283.1"/>
    </source>
</evidence>
<dbReference type="AlphaFoldDB" id="A0A0E9R1U8"/>